<feature type="region of interest" description="Disordered" evidence="2">
    <location>
        <begin position="1"/>
        <end position="35"/>
    </location>
</feature>
<feature type="compositionally biased region" description="Low complexity" evidence="2">
    <location>
        <begin position="148"/>
        <end position="159"/>
    </location>
</feature>
<dbReference type="GO" id="GO:0047533">
    <property type="term" value="F:2,5-dioxovalerate dehydrogenase (NADP+) activity"/>
    <property type="evidence" value="ECO:0007669"/>
    <property type="project" value="UniProtKB-EC"/>
</dbReference>
<accession>A0A177HE90</accession>
<dbReference type="PANTHER" id="PTHR43353:SF3">
    <property type="entry name" value="ALDEHYDE DEHYDROGENASE-RELATED"/>
    <property type="match status" value="1"/>
</dbReference>
<dbReference type="InterPro" id="IPR015590">
    <property type="entry name" value="Aldehyde_DH_dom"/>
</dbReference>
<dbReference type="InterPro" id="IPR016161">
    <property type="entry name" value="Ald_DH/histidinol_DH"/>
</dbReference>
<evidence type="ECO:0000256" key="1">
    <source>
        <dbReference type="ARBA" id="ARBA00023002"/>
    </source>
</evidence>
<dbReference type="Proteomes" id="UP000077381">
    <property type="component" value="Unassembled WGS sequence"/>
</dbReference>
<sequence length="250" mass="25611">MNGATSPPSLCGLPIPAPSRPSLSSPRRQSTSACAGSASDDAYKVECVSGRQRVSCSLITTRTALAAVIIVLAFAASNFPFAFGVAGGDAASALAAGCPVLVKAHPGPPASPPGPRTTSRPSPGAAHRRVRRTAGNVRAHQRPRCRPAGRAAPADQGAAFTGSTSAGRALFDLAAARPEPIPLFGELGSINPVFVTPRAAAARGTRIAEDYVASFTLGVGQFCTKPGRHVTTRSFQALCHTTGRRHQLLG</sequence>
<dbReference type="STRING" id="1716141.STSP_72250"/>
<proteinExistence type="predicted"/>
<feature type="region of interest" description="Disordered" evidence="2">
    <location>
        <begin position="106"/>
        <end position="159"/>
    </location>
</feature>
<dbReference type="Pfam" id="PF00171">
    <property type="entry name" value="Aldedh"/>
    <property type="match status" value="1"/>
</dbReference>
<evidence type="ECO:0000256" key="2">
    <source>
        <dbReference type="SAM" id="MobiDB-lite"/>
    </source>
</evidence>
<dbReference type="EC" id="1.2.1.26" evidence="4"/>
<protein>
    <submittedName>
        <fullName evidence="4">Alpha-ketoglutaric semialdehyde dehydrogenase</fullName>
        <ecNumber evidence="4">1.2.1.26</ecNumber>
    </submittedName>
</protein>
<name>A0A177HE90_9ACTN</name>
<evidence type="ECO:0000313" key="4">
    <source>
        <dbReference type="EMBL" id="OAH09373.1"/>
    </source>
</evidence>
<dbReference type="InterPro" id="IPR050740">
    <property type="entry name" value="Aldehyde_DH_Superfamily"/>
</dbReference>
<dbReference type="InterPro" id="IPR016163">
    <property type="entry name" value="Ald_DH_C"/>
</dbReference>
<gene>
    <name evidence="4" type="ORF">STSP_72250</name>
</gene>
<dbReference type="EMBL" id="LOHS01000200">
    <property type="protein sequence ID" value="OAH09373.1"/>
    <property type="molecule type" value="Genomic_DNA"/>
</dbReference>
<organism evidence="4 5">
    <name type="scientific">Streptomyces jeddahensis</name>
    <dbReference type="NCBI Taxonomy" id="1716141"/>
    <lineage>
        <taxon>Bacteria</taxon>
        <taxon>Bacillati</taxon>
        <taxon>Actinomycetota</taxon>
        <taxon>Actinomycetes</taxon>
        <taxon>Kitasatosporales</taxon>
        <taxon>Streptomycetaceae</taxon>
        <taxon>Streptomyces</taxon>
    </lineage>
</organism>
<dbReference type="PATRIC" id="fig|1716141.3.peg.7657"/>
<comment type="caution">
    <text evidence="4">The sequence shown here is derived from an EMBL/GenBank/DDBJ whole genome shotgun (WGS) entry which is preliminary data.</text>
</comment>
<feature type="domain" description="Aldehyde dehydrogenase" evidence="3">
    <location>
        <begin position="158"/>
        <end position="234"/>
    </location>
</feature>
<dbReference type="InterPro" id="IPR016162">
    <property type="entry name" value="Ald_DH_N"/>
</dbReference>
<dbReference type="PANTHER" id="PTHR43353">
    <property type="entry name" value="SUCCINATE-SEMIALDEHYDE DEHYDROGENASE, MITOCHONDRIAL"/>
    <property type="match status" value="1"/>
</dbReference>
<feature type="compositionally biased region" description="Low complexity" evidence="2">
    <location>
        <begin position="20"/>
        <end position="32"/>
    </location>
</feature>
<dbReference type="Gene3D" id="3.40.605.10">
    <property type="entry name" value="Aldehyde Dehydrogenase, Chain A, domain 1"/>
    <property type="match status" value="1"/>
</dbReference>
<reference evidence="4 5" key="1">
    <citation type="submission" date="2015-12" db="EMBL/GenBank/DDBJ databases">
        <title>Genome sequence of Streptomyces sp. G25.</title>
        <authorList>
            <person name="Poehlein A."/>
            <person name="Roettig A."/>
            <person name="Hiessl S."/>
            <person name="Hauschild P."/>
            <person name="Schauer J."/>
            <person name="Madkour M.H."/>
            <person name="Al-Ansari A.M."/>
            <person name="Almakishah N.H."/>
            <person name="Steinbuechel A."/>
            <person name="Daniel R."/>
        </authorList>
    </citation>
    <scope>NUCLEOTIDE SEQUENCE [LARGE SCALE GENOMIC DNA]</scope>
    <source>
        <strain evidence="5">G25(2015)</strain>
    </source>
</reference>
<dbReference type="SUPFAM" id="SSF53720">
    <property type="entry name" value="ALDH-like"/>
    <property type="match status" value="1"/>
</dbReference>
<feature type="compositionally biased region" description="Pro residues" evidence="2">
    <location>
        <begin position="106"/>
        <end position="115"/>
    </location>
</feature>
<dbReference type="AlphaFoldDB" id="A0A177HE90"/>
<keyword evidence="5" id="KW-1185">Reference proteome</keyword>
<dbReference type="Gene3D" id="3.40.309.10">
    <property type="entry name" value="Aldehyde Dehydrogenase, Chain A, domain 2"/>
    <property type="match status" value="1"/>
</dbReference>
<evidence type="ECO:0000313" key="5">
    <source>
        <dbReference type="Proteomes" id="UP000077381"/>
    </source>
</evidence>
<evidence type="ECO:0000259" key="3">
    <source>
        <dbReference type="Pfam" id="PF00171"/>
    </source>
</evidence>
<keyword evidence="1 4" id="KW-0560">Oxidoreductase</keyword>